<keyword evidence="1 5" id="KW-0489">Methyltransferase</keyword>
<sequence length="253" mass="27931">MTLARRDTELRELMDADDCDPVRLDRTLRRFTVINQLVGGWATVVRREVLTRLDDARRTGATVRVLDVGCGGGDVLRGVVARLRRHGLHVEGVGIDPDPRAIAVATRIESPGITYRAVHAEELATAMPASGETFDLVISNHVLHHLTGPQRRSFLAATASLASRVVIHSDIRRGRLAYMLYALLAIPFARGTFLRVDGLRSIRRSYRAGELAEVVPRGWRVRPSRPFRLLAVYEAGSAPGRSSQRGRDGSGRD</sequence>
<organism evidence="5 6">
    <name type="scientific">Leucobacter tardus</name>
    <dbReference type="NCBI Taxonomy" id="501483"/>
    <lineage>
        <taxon>Bacteria</taxon>
        <taxon>Bacillati</taxon>
        <taxon>Actinomycetota</taxon>
        <taxon>Actinomycetes</taxon>
        <taxon>Micrococcales</taxon>
        <taxon>Microbacteriaceae</taxon>
        <taxon>Leucobacter</taxon>
    </lineage>
</organism>
<dbReference type="AlphaFoldDB" id="A0A939QL30"/>
<dbReference type="PANTHER" id="PTHR43464:SF19">
    <property type="entry name" value="UBIQUINONE BIOSYNTHESIS O-METHYLTRANSFERASE, MITOCHONDRIAL"/>
    <property type="match status" value="1"/>
</dbReference>
<reference evidence="5" key="1">
    <citation type="submission" date="2021-03" db="EMBL/GenBank/DDBJ databases">
        <title>Leucobacter chromiisoli sp. nov., isolated from chromium-containing soil of chemical plant.</title>
        <authorList>
            <person name="Xu Z."/>
        </authorList>
    </citation>
    <scope>NUCLEOTIDE SEQUENCE</scope>
    <source>
        <strain evidence="5">K 70/01</strain>
    </source>
</reference>
<keyword evidence="6" id="KW-1185">Reference proteome</keyword>
<dbReference type="InterPro" id="IPR041698">
    <property type="entry name" value="Methyltransf_25"/>
</dbReference>
<evidence type="ECO:0000313" key="6">
    <source>
        <dbReference type="Proteomes" id="UP000668403"/>
    </source>
</evidence>
<gene>
    <name evidence="5" type="ORF">J4H85_06680</name>
</gene>
<dbReference type="CDD" id="cd02440">
    <property type="entry name" value="AdoMet_MTases"/>
    <property type="match status" value="1"/>
</dbReference>
<evidence type="ECO:0000256" key="1">
    <source>
        <dbReference type="ARBA" id="ARBA00022603"/>
    </source>
</evidence>
<comment type="caution">
    <text evidence="5">The sequence shown here is derived from an EMBL/GenBank/DDBJ whole genome shotgun (WGS) entry which is preliminary data.</text>
</comment>
<dbReference type="SUPFAM" id="SSF53335">
    <property type="entry name" value="S-adenosyl-L-methionine-dependent methyltransferases"/>
    <property type="match status" value="1"/>
</dbReference>
<dbReference type="Pfam" id="PF13649">
    <property type="entry name" value="Methyltransf_25"/>
    <property type="match status" value="1"/>
</dbReference>
<dbReference type="GO" id="GO:0008168">
    <property type="term" value="F:methyltransferase activity"/>
    <property type="evidence" value="ECO:0007669"/>
    <property type="project" value="UniProtKB-KW"/>
</dbReference>
<evidence type="ECO:0000259" key="4">
    <source>
        <dbReference type="Pfam" id="PF13649"/>
    </source>
</evidence>
<name>A0A939QL30_9MICO</name>
<protein>
    <submittedName>
        <fullName evidence="5">Methyltransferase domain-containing protein</fullName>
    </submittedName>
</protein>
<feature type="domain" description="Methyltransferase" evidence="4">
    <location>
        <begin position="65"/>
        <end position="160"/>
    </location>
</feature>
<proteinExistence type="predicted"/>
<dbReference type="InterPro" id="IPR029063">
    <property type="entry name" value="SAM-dependent_MTases_sf"/>
</dbReference>
<dbReference type="RefSeq" id="WP_208238072.1">
    <property type="nucleotide sequence ID" value="NZ_BAAAQU010000001.1"/>
</dbReference>
<dbReference type="GO" id="GO:0032259">
    <property type="term" value="P:methylation"/>
    <property type="evidence" value="ECO:0007669"/>
    <property type="project" value="UniProtKB-KW"/>
</dbReference>
<evidence type="ECO:0000313" key="5">
    <source>
        <dbReference type="EMBL" id="MBO2989679.1"/>
    </source>
</evidence>
<dbReference type="Proteomes" id="UP000668403">
    <property type="component" value="Unassembled WGS sequence"/>
</dbReference>
<keyword evidence="2" id="KW-0808">Transferase</keyword>
<dbReference type="NCBIfam" id="NF004851">
    <property type="entry name" value="PRK06202.1"/>
    <property type="match status" value="1"/>
</dbReference>
<accession>A0A939QL30</accession>
<dbReference type="PANTHER" id="PTHR43464">
    <property type="entry name" value="METHYLTRANSFERASE"/>
    <property type="match status" value="1"/>
</dbReference>
<dbReference type="Gene3D" id="3.40.50.150">
    <property type="entry name" value="Vaccinia Virus protein VP39"/>
    <property type="match status" value="1"/>
</dbReference>
<evidence type="ECO:0000256" key="3">
    <source>
        <dbReference type="ARBA" id="ARBA00022691"/>
    </source>
</evidence>
<keyword evidence="3" id="KW-0949">S-adenosyl-L-methionine</keyword>
<dbReference type="EMBL" id="JAGFBF010000004">
    <property type="protein sequence ID" value="MBO2989679.1"/>
    <property type="molecule type" value="Genomic_DNA"/>
</dbReference>
<evidence type="ECO:0000256" key="2">
    <source>
        <dbReference type="ARBA" id="ARBA00022679"/>
    </source>
</evidence>